<organism evidence="2 3">
    <name type="scientific">Stylonychia lemnae</name>
    <name type="common">Ciliate</name>
    <dbReference type="NCBI Taxonomy" id="5949"/>
    <lineage>
        <taxon>Eukaryota</taxon>
        <taxon>Sar</taxon>
        <taxon>Alveolata</taxon>
        <taxon>Ciliophora</taxon>
        <taxon>Intramacronucleata</taxon>
        <taxon>Spirotrichea</taxon>
        <taxon>Stichotrichia</taxon>
        <taxon>Sporadotrichida</taxon>
        <taxon>Oxytrichidae</taxon>
        <taxon>Stylonychinae</taxon>
        <taxon>Stylonychia</taxon>
    </lineage>
</organism>
<proteinExistence type="predicted"/>
<dbReference type="Proteomes" id="UP000039865">
    <property type="component" value="Unassembled WGS sequence"/>
</dbReference>
<name>A0A078AUM1_STYLE</name>
<reference evidence="2 3" key="1">
    <citation type="submission" date="2014-06" db="EMBL/GenBank/DDBJ databases">
        <authorList>
            <person name="Swart Estienne"/>
        </authorList>
    </citation>
    <scope>NUCLEOTIDE SEQUENCE [LARGE SCALE GENOMIC DNA]</scope>
    <source>
        <strain evidence="2 3">130c</strain>
    </source>
</reference>
<feature type="compositionally biased region" description="Polar residues" evidence="1">
    <location>
        <begin position="1"/>
        <end position="22"/>
    </location>
</feature>
<evidence type="ECO:0000313" key="3">
    <source>
        <dbReference type="Proteomes" id="UP000039865"/>
    </source>
</evidence>
<dbReference type="OrthoDB" id="10654292at2759"/>
<dbReference type="AlphaFoldDB" id="A0A078AUM1"/>
<gene>
    <name evidence="2" type="primary">Contig86.g109</name>
    <name evidence="2" type="ORF">STYLEM_15191</name>
</gene>
<protein>
    <submittedName>
        <fullName evidence="2">Uncharacterized protein</fullName>
    </submittedName>
</protein>
<keyword evidence="3" id="KW-1185">Reference proteome</keyword>
<sequence>MSQQKLLDRSQSQGRLVPLSTQSRRDSITQHKMIRNVTQLKLKNIQDLIKQQSTTDDQNTTAIPSISYRSNFLDKPAKDAKKRNLNQLDSLQGEVYKQEVINSVLNHKPAINFNIRKTSYSPYDVQIQRRFLPQKTNVESVNKTQIDDYNNQKIVPKLIMRFKHQSRNHNETVQSMYQKSAGTGRYQQLTITNDQNRTIQDARDALKSPKKTIDLQINDQNSSQSQFKPDDYLDLTEYLSPYTKRENEKVSNIIIQMPKQKFKEHVKEYDQGEEEATQLYLEFQKVFVKLNSILRTNDEGISILENGIPGFFDLTDGDVAYFSFVNDPDFNPKQAVKIAQNKLYGKTVLYVSDVSKKPNKSSASLILDVKLQMLKIQKNKGKFEPDPKQKQRSDWVYVAVHAHSETKGTITLKLDNKKSKFIQQLKLERPIKITSTNPTQEKLELFFATKKMSMQEIIEDLRNNHAKRSDFLEQLNTLIKERKKREDDEKKLKYRKFISNIMLSSNEKDQQKEQYFNSQKDKRNQAIQRKELHDKQQHQLLILKHHRHEIKRNVQREVVQILQAKQRKKDFLKHWIILQITQLAMTQLNNRFDKFKSIFIKELRQFFCARRIQRHFRRYLRKFNGRQNPMITIQPIHLKYAKFSFLMLNQVLDTRPLERSQKLVQDFCVINLGVLHLLNKMKTFYKTSEKLKNRFLQTVSRRKHKYIVLNEYWNQISDLCYFIKKNKNSSILKSFNGHRFSNITEAAKENAIKKFLRARENQYYHQARNFQTLVNKFTDVRVKIASKCLFNLSVHQVMRRTQQKEIKKIKGIVQKNIMDLISSSSNKNKNKSIVKASLISQFRRMTIINLQDSINNDISTINFLSLKNISIDQTTTQKDSSIQEEEKSSNSEGEQSNNTLSITRNQSRNSVLKSRKSSNNLMSSLRRKKNSNASSLKKLSFLNQDEQADQLDDLIIECKIKGVVAPSPEFIPDFQEMLEIMNSALEESET</sequence>
<dbReference type="EMBL" id="CCKQ01014344">
    <property type="protein sequence ID" value="CDW86100.1"/>
    <property type="molecule type" value="Genomic_DNA"/>
</dbReference>
<evidence type="ECO:0000256" key="1">
    <source>
        <dbReference type="SAM" id="MobiDB-lite"/>
    </source>
</evidence>
<accession>A0A078AUM1</accession>
<feature type="region of interest" description="Disordered" evidence="1">
    <location>
        <begin position="1"/>
        <end position="25"/>
    </location>
</feature>
<feature type="compositionally biased region" description="Polar residues" evidence="1">
    <location>
        <begin position="890"/>
        <end position="923"/>
    </location>
</feature>
<evidence type="ECO:0000313" key="2">
    <source>
        <dbReference type="EMBL" id="CDW86100.1"/>
    </source>
</evidence>
<dbReference type="InParanoid" id="A0A078AUM1"/>
<feature type="region of interest" description="Disordered" evidence="1">
    <location>
        <begin position="875"/>
        <end position="931"/>
    </location>
</feature>